<evidence type="ECO:0000313" key="8">
    <source>
        <dbReference type="RefSeq" id="XP_013383820.1"/>
    </source>
</evidence>
<feature type="region of interest" description="Disordered" evidence="6">
    <location>
        <begin position="1130"/>
        <end position="1202"/>
    </location>
</feature>
<dbReference type="AlphaFoldDB" id="A0A1S3HCV7"/>
<feature type="compositionally biased region" description="Polar residues" evidence="6">
    <location>
        <begin position="373"/>
        <end position="397"/>
    </location>
</feature>
<dbReference type="Gene3D" id="3.30.470.20">
    <property type="entry name" value="ATP-grasp fold, B domain"/>
    <property type="match status" value="1"/>
</dbReference>
<dbReference type="PROSITE" id="PS51221">
    <property type="entry name" value="TTL"/>
    <property type="match status" value="1"/>
</dbReference>
<reference evidence="8" key="1">
    <citation type="submission" date="2025-08" db="UniProtKB">
        <authorList>
            <consortium name="RefSeq"/>
        </authorList>
    </citation>
    <scope>IDENTIFICATION</scope>
    <source>
        <tissue evidence="8">Gonads</tissue>
    </source>
</reference>
<dbReference type="InParanoid" id="A0A1S3HCV7"/>
<accession>A0A1S3HCV7</accession>
<dbReference type="InterPro" id="IPR004344">
    <property type="entry name" value="TTL/TTLL_fam"/>
</dbReference>
<proteinExistence type="inferred from homology"/>
<evidence type="ECO:0000256" key="6">
    <source>
        <dbReference type="SAM" id="MobiDB-lite"/>
    </source>
</evidence>
<dbReference type="GeneID" id="106154113"/>
<keyword evidence="5" id="KW-0067">ATP-binding</keyword>
<dbReference type="GO" id="GO:0015631">
    <property type="term" value="F:tubulin binding"/>
    <property type="evidence" value="ECO:0007669"/>
    <property type="project" value="TreeGrafter"/>
</dbReference>
<dbReference type="GO" id="GO:0036064">
    <property type="term" value="C:ciliary basal body"/>
    <property type="evidence" value="ECO:0007669"/>
    <property type="project" value="TreeGrafter"/>
</dbReference>
<keyword evidence="3" id="KW-0493">Microtubule</keyword>
<keyword evidence="7" id="KW-1185">Reference proteome</keyword>
<feature type="compositionally biased region" description="Low complexity" evidence="6">
    <location>
        <begin position="329"/>
        <end position="340"/>
    </location>
</feature>
<protein>
    <submittedName>
        <fullName evidence="8">Tubulin polyglutamylase TTLL4-like</fullName>
    </submittedName>
</protein>
<dbReference type="KEGG" id="lak:106154113"/>
<dbReference type="GO" id="GO:0005874">
    <property type="term" value="C:microtubule"/>
    <property type="evidence" value="ECO:0007669"/>
    <property type="project" value="UniProtKB-KW"/>
</dbReference>
<feature type="compositionally biased region" description="Polar residues" evidence="6">
    <location>
        <begin position="64"/>
        <end position="76"/>
    </location>
</feature>
<keyword evidence="4" id="KW-0547">Nucleotide-binding</keyword>
<evidence type="ECO:0000256" key="2">
    <source>
        <dbReference type="ARBA" id="ARBA00022598"/>
    </source>
</evidence>
<dbReference type="PANTHER" id="PTHR12241">
    <property type="entry name" value="TUBULIN POLYGLUTAMYLASE"/>
    <property type="match status" value="1"/>
</dbReference>
<feature type="compositionally biased region" description="Polar residues" evidence="6">
    <location>
        <begin position="465"/>
        <end position="477"/>
    </location>
</feature>
<dbReference type="PANTHER" id="PTHR12241:SF162">
    <property type="entry name" value="TUBULIN MONOGLUTAMYLASE TTLL4"/>
    <property type="match status" value="1"/>
</dbReference>
<feature type="compositionally biased region" description="Low complexity" evidence="6">
    <location>
        <begin position="125"/>
        <end position="145"/>
    </location>
</feature>
<feature type="compositionally biased region" description="Basic and acidic residues" evidence="6">
    <location>
        <begin position="148"/>
        <end position="166"/>
    </location>
</feature>
<dbReference type="Pfam" id="PF03133">
    <property type="entry name" value="TTL"/>
    <property type="match status" value="1"/>
</dbReference>
<evidence type="ECO:0000256" key="4">
    <source>
        <dbReference type="ARBA" id="ARBA00022741"/>
    </source>
</evidence>
<feature type="region of interest" description="Disordered" evidence="6">
    <location>
        <begin position="53"/>
        <end position="76"/>
    </location>
</feature>
<organism evidence="7 8">
    <name type="scientific">Lingula anatina</name>
    <name type="common">Brachiopod</name>
    <name type="synonym">Lingula unguis</name>
    <dbReference type="NCBI Taxonomy" id="7574"/>
    <lineage>
        <taxon>Eukaryota</taxon>
        <taxon>Metazoa</taxon>
        <taxon>Spiralia</taxon>
        <taxon>Lophotrochozoa</taxon>
        <taxon>Brachiopoda</taxon>
        <taxon>Linguliformea</taxon>
        <taxon>Lingulata</taxon>
        <taxon>Lingulida</taxon>
        <taxon>Linguloidea</taxon>
        <taxon>Lingulidae</taxon>
        <taxon>Lingula</taxon>
    </lineage>
</organism>
<comment type="similarity">
    <text evidence="1">Belongs to the tubulin--tyrosine ligase family.</text>
</comment>
<feature type="compositionally biased region" description="Low complexity" evidence="6">
    <location>
        <begin position="101"/>
        <end position="115"/>
    </location>
</feature>
<sequence>MTSCSMPSPSSVGKLSTSLEELSLRKQLPLRQQADKPVLKYSSNSKPIHLYEKRDATAVKKGGSSPSLLQTVPSGTSGYGYTNHHAHMVSGPFKPKPPAAPYLAKNAGSNSAGSSPLQNRSRYTSPQRSTPSSLSPSSGSPSSSSTKLRSDPYSRPISAKDVEEKLQQSSTNSALRKSLSGSALKSLAINSGVSGLKGQRDIVVPASNPPLPNAFLRPKSALKSTEPSNKPPPSPVKDSSVSKNNNVNSLQGSSALAKGSTRTETVKSVAKGDGHPPKPPPGTRPRSARPPSAMLVARPSSAKVRNPNYTPVKPYSDISREGSNESIDSGKVSNNSNNTGGKNGIDTSDSDSELKSAGGSNSSSSLDKAVKLTPTTEPHLQSSGSDNETSDKNNSATPMKKMPVTGTLIDGTMFYRKDSREEQKIADYGVVRPKAEGAPAKNSTVENSSLKSPSSQKKVVAHPQSGRSVKSTVSRMSSAVDDEADDGEWEDEGEVDDDDDDDYEDGDYDDINTNSERLPADGESFGDDIDDDDDDMLDNLDDDVVDDSDAESDTYSIGSAVSKRSSATSVRSTLRCKSAKTRPAASTILRENATLSSADVRTLTTRPKSAALRDYELQPALTASLFSNVPPTINFVADGEKVESLPWEIKKLLKWRLSPVTPNVVKNCINRSGFRITKKNHDWLGCWGKHMKANAFRAIREYQKLNHFPGSFQIGRKDRLWRNLSRLQVHFGRREFGFFPQTFVLPYDMKLLKRAWEDGGSKQKWIIKPPASARGIGIKVIHKWNQVPKRRPVIVQKYLSRPYLINESKFDLRIYVYVTSLDPLRLYVFQDGLVRFASMKYSSSMKNLNNKYMHLTNYSINKKNSGYQANGDDTVCQGHKWSLKSLWGYLQKKGVNYGPIWESIKDLVIKTIVCAEAPMNSLVKSNCQSTYSVHELFGFDVMLDEQLKPWILEVNISPSLHSNSQLDMNVKGQMIKDLHNLAGFQIPDKNDVVQNPSAPAETSNIKVPSELIMDKRLFTQNMAPDERAKHAYYCQKYQDDQIQQTVLDTLTPDDIRVLIATVDEDSRKGGFERVFPTAKSSKYLKFFEQPRYYNLLLNQWVQRYNKMEARGVALLDSFCQKWVHVQSPITDPYHQWSPPNATPRTLSAPSSKPGVGNSSSTSQLPKLRKKNNKPIQKMSHSGSASSLDKYMMPSNPPSKQNR</sequence>
<feature type="compositionally biased region" description="Low complexity" evidence="6">
    <location>
        <begin position="236"/>
        <end position="249"/>
    </location>
</feature>
<feature type="compositionally biased region" description="Low complexity" evidence="6">
    <location>
        <begin position="173"/>
        <end position="188"/>
    </location>
</feature>
<dbReference type="GO" id="GO:0005524">
    <property type="term" value="F:ATP binding"/>
    <property type="evidence" value="ECO:0007669"/>
    <property type="project" value="UniProtKB-KW"/>
</dbReference>
<dbReference type="OrthoDB" id="202825at2759"/>
<evidence type="ECO:0000256" key="5">
    <source>
        <dbReference type="ARBA" id="ARBA00022840"/>
    </source>
</evidence>
<feature type="region of interest" description="Disordered" evidence="6">
    <location>
        <begin position="89"/>
        <end position="562"/>
    </location>
</feature>
<dbReference type="GO" id="GO:0000226">
    <property type="term" value="P:microtubule cytoskeleton organization"/>
    <property type="evidence" value="ECO:0007669"/>
    <property type="project" value="TreeGrafter"/>
</dbReference>
<dbReference type="SUPFAM" id="SSF56059">
    <property type="entry name" value="Glutathione synthetase ATP-binding domain-like"/>
    <property type="match status" value="1"/>
</dbReference>
<keyword evidence="2" id="KW-0436">Ligase</keyword>
<feature type="compositionally biased region" description="Acidic residues" evidence="6">
    <location>
        <begin position="524"/>
        <end position="552"/>
    </location>
</feature>
<dbReference type="RefSeq" id="XP_013383820.1">
    <property type="nucleotide sequence ID" value="XM_013528366.1"/>
</dbReference>
<feature type="compositionally biased region" description="Polar residues" evidence="6">
    <location>
        <begin position="441"/>
        <end position="457"/>
    </location>
</feature>
<feature type="compositionally biased region" description="Low complexity" evidence="6">
    <location>
        <begin position="355"/>
        <end position="367"/>
    </location>
</feature>
<evidence type="ECO:0000256" key="3">
    <source>
        <dbReference type="ARBA" id="ARBA00022701"/>
    </source>
</evidence>
<evidence type="ECO:0000256" key="1">
    <source>
        <dbReference type="ARBA" id="ARBA00006820"/>
    </source>
</evidence>
<gene>
    <name evidence="8" type="primary">LOC106154113</name>
</gene>
<feature type="compositionally biased region" description="Acidic residues" evidence="6">
    <location>
        <begin position="480"/>
        <end position="510"/>
    </location>
</feature>
<feature type="compositionally biased region" description="Basic and acidic residues" evidence="6">
    <location>
        <begin position="415"/>
        <end position="425"/>
    </location>
</feature>
<dbReference type="Proteomes" id="UP000085678">
    <property type="component" value="Unplaced"/>
</dbReference>
<name>A0A1S3HCV7_LINAN</name>
<dbReference type="GO" id="GO:0070740">
    <property type="term" value="F:tubulin-glutamic acid ligase activity"/>
    <property type="evidence" value="ECO:0007669"/>
    <property type="project" value="TreeGrafter"/>
</dbReference>
<evidence type="ECO:0000313" key="7">
    <source>
        <dbReference type="Proteomes" id="UP000085678"/>
    </source>
</evidence>
<feature type="compositionally biased region" description="Polar residues" evidence="6">
    <location>
        <begin position="1137"/>
        <end position="1164"/>
    </location>
</feature>
<dbReference type="FunFam" id="3.30.470.20:FF:000009">
    <property type="entry name" value="tubulin polyglutamylase TTLL5 isoform X1"/>
    <property type="match status" value="1"/>
</dbReference>